<reference evidence="2" key="1">
    <citation type="submission" date="2016-06" db="EMBL/GenBank/DDBJ databases">
        <title>Draft Genome sequence of the fungus Inonotus baumii.</title>
        <authorList>
            <person name="Zhu H."/>
            <person name="Lin W."/>
        </authorList>
    </citation>
    <scope>NUCLEOTIDE SEQUENCE</scope>
    <source>
        <strain evidence="2">821</strain>
    </source>
</reference>
<comment type="caution">
    <text evidence="2">The sequence shown here is derived from an EMBL/GenBank/DDBJ whole genome shotgun (WGS) entry which is preliminary data.</text>
</comment>
<feature type="region of interest" description="Disordered" evidence="1">
    <location>
        <begin position="89"/>
        <end position="110"/>
    </location>
</feature>
<evidence type="ECO:0000313" key="2">
    <source>
        <dbReference type="EMBL" id="OCB90871.1"/>
    </source>
</evidence>
<dbReference type="Proteomes" id="UP000757232">
    <property type="component" value="Unassembled WGS sequence"/>
</dbReference>
<protein>
    <recommendedName>
        <fullName evidence="4">Mediator complex subunit 20</fullName>
    </recommendedName>
</protein>
<gene>
    <name evidence="2" type="ORF">A7U60_g1895</name>
</gene>
<organism evidence="2 3">
    <name type="scientific">Sanghuangporus baumii</name>
    <name type="common">Phellinus baumii</name>
    <dbReference type="NCBI Taxonomy" id="108892"/>
    <lineage>
        <taxon>Eukaryota</taxon>
        <taxon>Fungi</taxon>
        <taxon>Dikarya</taxon>
        <taxon>Basidiomycota</taxon>
        <taxon>Agaricomycotina</taxon>
        <taxon>Agaricomycetes</taxon>
        <taxon>Hymenochaetales</taxon>
        <taxon>Hymenochaetaceae</taxon>
        <taxon>Sanghuangporus</taxon>
    </lineage>
</organism>
<evidence type="ECO:0000256" key="1">
    <source>
        <dbReference type="SAM" id="MobiDB-lite"/>
    </source>
</evidence>
<sequence length="311" mass="33781">MGFTGLVRWANAPTTGLDLVKQNIIRNHAGVERAKWYLTIRSFRTTSGPMHGFQADRSMCVITMNNVSFVSLEDPAAPQVSDVVALAQATGNQPESAGSPTGSTRGKHAHHIEPSHYRTTFVTVSPPGALETLLGQLGTRWTSTRQQSANLRSQAMNAGNQLTIEGSIFSIGTDWRVRVGNVHLAGGAVKGMLLEAEYLPLPKLRSSLQDGTSELLSSLLVSIIPNVPNATPVAVSIDDSLWDEMQWNCNEPEPTKALHDTDQVDQEDADVFAFGDEEDPSAKQKGDWMGIDRDRRSAFLIMGSLKSEGIL</sequence>
<feature type="compositionally biased region" description="Polar residues" evidence="1">
    <location>
        <begin position="89"/>
        <end position="104"/>
    </location>
</feature>
<dbReference type="EMBL" id="LNZH02000115">
    <property type="protein sequence ID" value="OCB90871.1"/>
    <property type="molecule type" value="Genomic_DNA"/>
</dbReference>
<proteinExistence type="predicted"/>
<dbReference type="AlphaFoldDB" id="A0A9Q5NBB4"/>
<name>A0A9Q5NBB4_SANBA</name>
<dbReference type="OrthoDB" id="3264224at2759"/>
<evidence type="ECO:0008006" key="4">
    <source>
        <dbReference type="Google" id="ProtNLM"/>
    </source>
</evidence>
<accession>A0A9Q5NBB4</accession>
<evidence type="ECO:0000313" key="3">
    <source>
        <dbReference type="Proteomes" id="UP000757232"/>
    </source>
</evidence>
<keyword evidence="3" id="KW-1185">Reference proteome</keyword>